<dbReference type="AlphaFoldDB" id="A0A212TB91"/>
<keyword evidence="1" id="KW-0812">Transmembrane</keyword>
<keyword evidence="1" id="KW-1133">Transmembrane helix</keyword>
<dbReference type="OrthoDB" id="9133087at2"/>
<proteinExistence type="predicted"/>
<dbReference type="Proteomes" id="UP000197215">
    <property type="component" value="Unassembled WGS sequence"/>
</dbReference>
<evidence type="ECO:0000313" key="3">
    <source>
        <dbReference type="Proteomes" id="UP000197215"/>
    </source>
</evidence>
<reference evidence="2 3" key="1">
    <citation type="submission" date="2017-06" db="EMBL/GenBank/DDBJ databases">
        <authorList>
            <person name="Kim H.J."/>
            <person name="Triplett B.A."/>
        </authorList>
    </citation>
    <scope>NUCLEOTIDE SEQUENCE [LARGE SCALE GENOMIC DNA]</scope>
    <source>
        <strain evidence="2 3">MWH-VicM1</strain>
    </source>
</reference>
<dbReference type="RefSeq" id="WP_088812681.1">
    <property type="nucleotide sequence ID" value="NZ_FYEX01000001.1"/>
</dbReference>
<sequence length="128" mass="14577">MSAVIFSTLQYAKTLQAVGFTKEQSETLSEGIGYSLHTTQDLATKNELYEVRDQLNQKIDEKFHYLDEKFNHLNDKFNYLDNKVGHLEEKMDCMPDLLTSKLFNRLGGLIVACMSVGISALAYFTRAI</sequence>
<keyword evidence="1" id="KW-0472">Membrane</keyword>
<gene>
    <name evidence="2" type="ORF">SAMN06295916_0811</name>
</gene>
<keyword evidence="3" id="KW-1185">Reference proteome</keyword>
<accession>A0A212TB91</accession>
<organism evidence="2 3">
    <name type="scientific">Polynucleobacter victoriensis</name>
    <dbReference type="NCBI Taxonomy" id="2049319"/>
    <lineage>
        <taxon>Bacteria</taxon>
        <taxon>Pseudomonadati</taxon>
        <taxon>Pseudomonadota</taxon>
        <taxon>Betaproteobacteria</taxon>
        <taxon>Burkholderiales</taxon>
        <taxon>Burkholderiaceae</taxon>
        <taxon>Polynucleobacter</taxon>
    </lineage>
</organism>
<protein>
    <recommendedName>
        <fullName evidence="4">DUF1640 domain-containing protein</fullName>
    </recommendedName>
</protein>
<dbReference type="EMBL" id="FYEX01000001">
    <property type="protein sequence ID" value="SNC63101.1"/>
    <property type="molecule type" value="Genomic_DNA"/>
</dbReference>
<evidence type="ECO:0000256" key="1">
    <source>
        <dbReference type="SAM" id="Phobius"/>
    </source>
</evidence>
<evidence type="ECO:0008006" key="4">
    <source>
        <dbReference type="Google" id="ProtNLM"/>
    </source>
</evidence>
<feature type="transmembrane region" description="Helical" evidence="1">
    <location>
        <begin position="106"/>
        <end position="124"/>
    </location>
</feature>
<name>A0A212TB91_9BURK</name>
<evidence type="ECO:0000313" key="2">
    <source>
        <dbReference type="EMBL" id="SNC63101.1"/>
    </source>
</evidence>
<dbReference type="Gene3D" id="1.20.5.170">
    <property type="match status" value="1"/>
</dbReference>